<keyword evidence="8" id="KW-0862">Zinc</keyword>
<dbReference type="PROSITE" id="PS51642">
    <property type="entry name" value="HEMOPEXIN_2"/>
    <property type="match status" value="4"/>
</dbReference>
<evidence type="ECO:0000256" key="11">
    <source>
        <dbReference type="PROSITE-ProRule" id="PRU01011"/>
    </source>
</evidence>
<keyword evidence="4" id="KW-0479">Metal-binding</keyword>
<keyword evidence="15" id="KW-1185">Reference proteome</keyword>
<keyword evidence="6" id="KW-0677">Repeat</keyword>
<feature type="compositionally biased region" description="Polar residues" evidence="12">
    <location>
        <begin position="247"/>
        <end position="256"/>
    </location>
</feature>
<dbReference type="InterPro" id="IPR036365">
    <property type="entry name" value="PGBD-like_sf"/>
</dbReference>
<accession>A0ABY7E3R0</accession>
<evidence type="ECO:0000256" key="9">
    <source>
        <dbReference type="ARBA" id="ARBA00023049"/>
    </source>
</evidence>
<feature type="region of interest" description="Disordered" evidence="12">
    <location>
        <begin position="247"/>
        <end position="295"/>
    </location>
</feature>
<evidence type="ECO:0000256" key="8">
    <source>
        <dbReference type="ARBA" id="ARBA00022833"/>
    </source>
</evidence>
<feature type="compositionally biased region" description="Acidic residues" evidence="12">
    <location>
        <begin position="500"/>
        <end position="509"/>
    </location>
</feature>
<dbReference type="InterPro" id="IPR018487">
    <property type="entry name" value="Hemopexin-like_repeat"/>
</dbReference>
<evidence type="ECO:0000256" key="10">
    <source>
        <dbReference type="ARBA" id="ARBA00023145"/>
    </source>
</evidence>
<comment type="similarity">
    <text evidence="2">Belongs to the peptidase M10A family.</text>
</comment>
<dbReference type="InterPro" id="IPR033739">
    <property type="entry name" value="M10A_MMP"/>
</dbReference>
<dbReference type="PANTHER" id="PTHR10201">
    <property type="entry name" value="MATRIX METALLOPROTEINASE"/>
    <property type="match status" value="1"/>
</dbReference>
<feature type="repeat" description="Hemopexin" evidence="11">
    <location>
        <begin position="438"/>
        <end position="478"/>
    </location>
</feature>
<dbReference type="InterPro" id="IPR006026">
    <property type="entry name" value="Peptidase_Metallo"/>
</dbReference>
<feature type="region of interest" description="Disordered" evidence="12">
    <location>
        <begin position="493"/>
        <end position="516"/>
    </location>
</feature>
<dbReference type="Gene3D" id="3.40.390.10">
    <property type="entry name" value="Collagenase (Catalytic Domain)"/>
    <property type="match status" value="1"/>
</dbReference>
<dbReference type="PANTHER" id="PTHR10201:SF291">
    <property type="entry name" value="MATRIX METALLOPROTEINASE 1, ISOFORM C-RELATED"/>
    <property type="match status" value="1"/>
</dbReference>
<keyword evidence="7" id="KW-0378">Hydrolase</keyword>
<dbReference type="SUPFAM" id="SSF55486">
    <property type="entry name" value="Metalloproteases ('zincins'), catalytic domain"/>
    <property type="match status" value="1"/>
</dbReference>
<keyword evidence="9" id="KW-0482">Metalloprotease</keyword>
<comment type="cofactor">
    <cofactor evidence="1">
        <name>Zn(2+)</name>
        <dbReference type="ChEBI" id="CHEBI:29105"/>
    </cofactor>
</comment>
<evidence type="ECO:0000256" key="2">
    <source>
        <dbReference type="ARBA" id="ARBA00010370"/>
    </source>
</evidence>
<dbReference type="InterPro" id="IPR024079">
    <property type="entry name" value="MetalloPept_cat_dom_sf"/>
</dbReference>
<keyword evidence="5" id="KW-0732">Signal</keyword>
<evidence type="ECO:0000256" key="6">
    <source>
        <dbReference type="ARBA" id="ARBA00022737"/>
    </source>
</evidence>
<evidence type="ECO:0000256" key="5">
    <source>
        <dbReference type="ARBA" id="ARBA00022729"/>
    </source>
</evidence>
<dbReference type="SMART" id="SM00235">
    <property type="entry name" value="ZnMc"/>
    <property type="match status" value="1"/>
</dbReference>
<evidence type="ECO:0000256" key="4">
    <source>
        <dbReference type="ARBA" id="ARBA00022723"/>
    </source>
</evidence>
<dbReference type="InterPro" id="IPR000585">
    <property type="entry name" value="Hemopexin-like_dom"/>
</dbReference>
<protein>
    <submittedName>
        <fullName evidence="14">MMP16-like protein</fullName>
    </submittedName>
</protein>
<sequence>MVVTSFKFLTYLGEFGYIHDASREAGPAGLTSKEAYTAAIKRLQRFAHLPETGVVDRRTLELMERPRCGNKDELDETQDSSRRRHKRYVTANSKWEKNDLTYRIENTTPDLSPGRVRRILSDAFKVWSVVTPLTFTEVMHSDADILIQFSEGYHDDGYPFDGKGSVLAHAFFPGNSKGGDTHFDDAETWTFNSTDGVDLFMVAAHEFGHALGLAHSSNTEALMYPWYQGYTDNFRLPYDDVQGIQTLYGSPSNRLPNTPRPPIVVPDNRDRDRGGEAPITPRPTHPPTKDDTPCTGNIDAITVIRKEIFFFKGSKFWRRGPNGLAAKPTEISKFWYNLPSDGIDALYERSDGKITFFKGDRFWVFSSNHMVTNFPVEGRRITELGVGKNVKKIDAVFTWPYNKRTYLVTGDMYWKLNAKEDFIEYDYPRDMSIWKNVPVPLDSAFKYWDGKTYFLKGDQYWEFYDNKMRTRKKDGRPIGRLLGCHNGELKSDMTLRLSDDPDDNEDDDKESGYKHT</sequence>
<keyword evidence="10" id="KW-0865">Zymogen</keyword>
<evidence type="ECO:0000259" key="13">
    <source>
        <dbReference type="SMART" id="SM00235"/>
    </source>
</evidence>
<dbReference type="PIRSF" id="PIRSF001191">
    <property type="entry name" value="Peptidase_M10A_matrix"/>
    <property type="match status" value="1"/>
</dbReference>
<dbReference type="Pfam" id="PF00045">
    <property type="entry name" value="Hemopexin"/>
    <property type="match status" value="3"/>
</dbReference>
<dbReference type="Pfam" id="PF00413">
    <property type="entry name" value="Peptidase_M10"/>
    <property type="match status" value="1"/>
</dbReference>
<dbReference type="CDD" id="cd00094">
    <property type="entry name" value="HX"/>
    <property type="match status" value="1"/>
</dbReference>
<dbReference type="InterPro" id="IPR001818">
    <property type="entry name" value="Pept_M10_metallopeptidase"/>
</dbReference>
<dbReference type="Pfam" id="PF01471">
    <property type="entry name" value="PG_binding_1"/>
    <property type="match status" value="1"/>
</dbReference>
<gene>
    <name evidence="14" type="ORF">MAR_010160</name>
</gene>
<evidence type="ECO:0000313" key="15">
    <source>
        <dbReference type="Proteomes" id="UP001164746"/>
    </source>
</evidence>
<feature type="repeat" description="Hemopexin" evidence="11">
    <location>
        <begin position="390"/>
        <end position="437"/>
    </location>
</feature>
<reference evidence="14" key="1">
    <citation type="submission" date="2022-11" db="EMBL/GenBank/DDBJ databases">
        <title>Centuries of genome instability and evolution in soft-shell clam transmissible cancer (bioRxiv).</title>
        <authorList>
            <person name="Hart S.F.M."/>
            <person name="Yonemitsu M.A."/>
            <person name="Giersch R.M."/>
            <person name="Beal B.F."/>
            <person name="Arriagada G."/>
            <person name="Davis B.W."/>
            <person name="Ostrander E.A."/>
            <person name="Goff S.P."/>
            <person name="Metzger M.J."/>
        </authorList>
    </citation>
    <scope>NUCLEOTIDE SEQUENCE</scope>
    <source>
        <strain evidence="14">MELC-2E11</strain>
        <tissue evidence="14">Siphon/mantle</tissue>
    </source>
</reference>
<dbReference type="InterPro" id="IPR036375">
    <property type="entry name" value="Hemopexin-like_dom_sf"/>
</dbReference>
<keyword evidence="3" id="KW-0645">Protease</keyword>
<evidence type="ECO:0000256" key="3">
    <source>
        <dbReference type="ARBA" id="ARBA00022670"/>
    </source>
</evidence>
<dbReference type="Proteomes" id="UP001164746">
    <property type="component" value="Chromosome 4"/>
</dbReference>
<dbReference type="Gene3D" id="2.110.10.10">
    <property type="entry name" value="Hemopexin-like domain"/>
    <property type="match status" value="1"/>
</dbReference>
<feature type="repeat" description="Hemopexin" evidence="11">
    <location>
        <begin position="340"/>
        <end position="388"/>
    </location>
</feature>
<name>A0ABY7E3R0_MYAAR</name>
<dbReference type="CDD" id="cd04278">
    <property type="entry name" value="ZnMc_MMP"/>
    <property type="match status" value="1"/>
</dbReference>
<dbReference type="SUPFAM" id="SSF50923">
    <property type="entry name" value="Hemopexin-like domain"/>
    <property type="match status" value="1"/>
</dbReference>
<dbReference type="EMBL" id="CP111015">
    <property type="protein sequence ID" value="WAR03602.1"/>
    <property type="molecule type" value="Genomic_DNA"/>
</dbReference>
<evidence type="ECO:0000256" key="7">
    <source>
        <dbReference type="ARBA" id="ARBA00022801"/>
    </source>
</evidence>
<dbReference type="SMART" id="SM00120">
    <property type="entry name" value="HX"/>
    <property type="match status" value="4"/>
</dbReference>
<dbReference type="InterPro" id="IPR021190">
    <property type="entry name" value="Pept_M10A"/>
</dbReference>
<evidence type="ECO:0000313" key="14">
    <source>
        <dbReference type="EMBL" id="WAR03602.1"/>
    </source>
</evidence>
<evidence type="ECO:0000256" key="1">
    <source>
        <dbReference type="ARBA" id="ARBA00001947"/>
    </source>
</evidence>
<proteinExistence type="inferred from homology"/>
<dbReference type="SUPFAM" id="SSF47090">
    <property type="entry name" value="PGBD-like"/>
    <property type="match status" value="1"/>
</dbReference>
<dbReference type="PRINTS" id="PR00138">
    <property type="entry name" value="MATRIXIN"/>
</dbReference>
<feature type="domain" description="Peptidase metallopeptidase" evidence="13">
    <location>
        <begin position="91"/>
        <end position="250"/>
    </location>
</feature>
<organism evidence="14 15">
    <name type="scientific">Mya arenaria</name>
    <name type="common">Soft-shell clam</name>
    <dbReference type="NCBI Taxonomy" id="6604"/>
    <lineage>
        <taxon>Eukaryota</taxon>
        <taxon>Metazoa</taxon>
        <taxon>Spiralia</taxon>
        <taxon>Lophotrochozoa</taxon>
        <taxon>Mollusca</taxon>
        <taxon>Bivalvia</taxon>
        <taxon>Autobranchia</taxon>
        <taxon>Heteroconchia</taxon>
        <taxon>Euheterodonta</taxon>
        <taxon>Imparidentia</taxon>
        <taxon>Neoheterodontei</taxon>
        <taxon>Myida</taxon>
        <taxon>Myoidea</taxon>
        <taxon>Myidae</taxon>
        <taxon>Mya</taxon>
    </lineage>
</organism>
<evidence type="ECO:0000256" key="12">
    <source>
        <dbReference type="SAM" id="MobiDB-lite"/>
    </source>
</evidence>
<dbReference type="InterPro" id="IPR002477">
    <property type="entry name" value="Peptidoglycan-bd-like"/>
</dbReference>
<feature type="repeat" description="Hemopexin" evidence="11">
    <location>
        <begin position="295"/>
        <end position="338"/>
    </location>
</feature>